<evidence type="ECO:0000313" key="2">
    <source>
        <dbReference type="Proteomes" id="UP000051658"/>
    </source>
</evidence>
<comment type="caution">
    <text evidence="1">The sequence shown here is derived from an EMBL/GenBank/DDBJ whole genome shotgun (WGS) entry which is preliminary data.</text>
</comment>
<organism evidence="1 2">
    <name type="scientific">Carnobacterium divergens DSM 20623</name>
    <dbReference type="NCBI Taxonomy" id="1449336"/>
    <lineage>
        <taxon>Bacteria</taxon>
        <taxon>Bacillati</taxon>
        <taxon>Bacillota</taxon>
        <taxon>Bacilli</taxon>
        <taxon>Lactobacillales</taxon>
        <taxon>Carnobacteriaceae</taxon>
        <taxon>Carnobacterium</taxon>
    </lineage>
</organism>
<dbReference type="PATRIC" id="fig|1449336.4.peg.1685"/>
<sequence length="151" mass="18305">MVEMNQKIYDYLKKHDLEFIDYWVNEYYIYSNEHTLRASEKDYLIEYRKECLFLFHANLDTQMQKTDLSGICQGIGEDRAAMSTPFKEVYFNFFDYSKAMLEFLIQHKKEEKIAVSYEELLEYMLLVRKHETENSYAIYSGYMDYTFKAVL</sequence>
<keyword evidence="2" id="KW-1185">Reference proteome</keyword>
<protein>
    <submittedName>
        <fullName evidence="1">Uncharacterized protein</fullName>
    </submittedName>
</protein>
<dbReference type="EMBL" id="JQBS01000033">
    <property type="protein sequence ID" value="KRN55982.1"/>
    <property type="molecule type" value="Genomic_DNA"/>
</dbReference>
<reference evidence="1 2" key="1">
    <citation type="journal article" date="2015" name="Genome Announc.">
        <title>Expanding the biotechnology potential of lactobacilli through comparative genomics of 213 strains and associated genera.</title>
        <authorList>
            <person name="Sun Z."/>
            <person name="Harris H.M."/>
            <person name="McCann A."/>
            <person name="Guo C."/>
            <person name="Argimon S."/>
            <person name="Zhang W."/>
            <person name="Yang X."/>
            <person name="Jeffery I.B."/>
            <person name="Cooney J.C."/>
            <person name="Kagawa T.F."/>
            <person name="Liu W."/>
            <person name="Song Y."/>
            <person name="Salvetti E."/>
            <person name="Wrobel A."/>
            <person name="Rasinkangas P."/>
            <person name="Parkhill J."/>
            <person name="Rea M.C."/>
            <person name="O'Sullivan O."/>
            <person name="Ritari J."/>
            <person name="Douillard F.P."/>
            <person name="Paul Ross R."/>
            <person name="Yang R."/>
            <person name="Briner A.E."/>
            <person name="Felis G.E."/>
            <person name="de Vos W.M."/>
            <person name="Barrangou R."/>
            <person name="Klaenhammer T.R."/>
            <person name="Caufield P.W."/>
            <person name="Cui Y."/>
            <person name="Zhang H."/>
            <person name="O'Toole P.W."/>
        </authorList>
    </citation>
    <scope>NUCLEOTIDE SEQUENCE [LARGE SCALE GENOMIC DNA]</scope>
    <source>
        <strain evidence="1 2">DSM 20623</strain>
    </source>
</reference>
<dbReference type="AlphaFoldDB" id="A0A0R2HU73"/>
<name>A0A0R2HU73_CARDV</name>
<accession>A0A0R2HU73</accession>
<dbReference type="GeneID" id="89589896"/>
<dbReference type="Proteomes" id="UP000051658">
    <property type="component" value="Unassembled WGS sequence"/>
</dbReference>
<gene>
    <name evidence="1" type="ORF">IV74_GL001651</name>
</gene>
<proteinExistence type="predicted"/>
<dbReference type="RefSeq" id="WP_051915724.1">
    <property type="nucleotide sequence ID" value="NZ_JQBS01000033.1"/>
</dbReference>
<evidence type="ECO:0000313" key="1">
    <source>
        <dbReference type="EMBL" id="KRN55982.1"/>
    </source>
</evidence>